<dbReference type="GO" id="GO:0030245">
    <property type="term" value="P:cellulose catabolic process"/>
    <property type="evidence" value="ECO:0007669"/>
    <property type="project" value="UniProtKB-KW"/>
</dbReference>
<organism evidence="17 18">
    <name type="scientific">Crepidotus variabilis</name>
    <dbReference type="NCBI Taxonomy" id="179855"/>
    <lineage>
        <taxon>Eukaryota</taxon>
        <taxon>Fungi</taxon>
        <taxon>Dikarya</taxon>
        <taxon>Basidiomycota</taxon>
        <taxon>Agaricomycotina</taxon>
        <taxon>Agaricomycetes</taxon>
        <taxon>Agaricomycetidae</taxon>
        <taxon>Agaricales</taxon>
        <taxon>Agaricineae</taxon>
        <taxon>Crepidotaceae</taxon>
        <taxon>Crepidotus</taxon>
    </lineage>
</organism>
<dbReference type="InterPro" id="IPR005103">
    <property type="entry name" value="AA9_LPMO"/>
</dbReference>
<evidence type="ECO:0000259" key="16">
    <source>
        <dbReference type="Pfam" id="PF03443"/>
    </source>
</evidence>
<keyword evidence="4" id="KW-0479">Metal-binding</keyword>
<keyword evidence="7" id="KW-0560">Oxidoreductase</keyword>
<evidence type="ECO:0000256" key="5">
    <source>
        <dbReference type="ARBA" id="ARBA00022729"/>
    </source>
</evidence>
<dbReference type="InterPro" id="IPR049892">
    <property type="entry name" value="AA9"/>
</dbReference>
<evidence type="ECO:0000313" key="18">
    <source>
        <dbReference type="Proteomes" id="UP000807306"/>
    </source>
</evidence>
<comment type="cofactor">
    <cofactor evidence="1">
        <name>Cu(2+)</name>
        <dbReference type="ChEBI" id="CHEBI:29036"/>
    </cofactor>
</comment>
<reference evidence="17" key="1">
    <citation type="submission" date="2020-11" db="EMBL/GenBank/DDBJ databases">
        <authorList>
            <consortium name="DOE Joint Genome Institute"/>
            <person name="Ahrendt S."/>
            <person name="Riley R."/>
            <person name="Andreopoulos W."/>
            <person name="Labutti K."/>
            <person name="Pangilinan J."/>
            <person name="Ruiz-Duenas F.J."/>
            <person name="Barrasa J.M."/>
            <person name="Sanchez-Garcia M."/>
            <person name="Camarero S."/>
            <person name="Miyauchi S."/>
            <person name="Serrano A."/>
            <person name="Linde D."/>
            <person name="Babiker R."/>
            <person name="Drula E."/>
            <person name="Ayuso-Fernandez I."/>
            <person name="Pacheco R."/>
            <person name="Padilla G."/>
            <person name="Ferreira P."/>
            <person name="Barriuso J."/>
            <person name="Kellner H."/>
            <person name="Castanera R."/>
            <person name="Alfaro M."/>
            <person name="Ramirez L."/>
            <person name="Pisabarro A.G."/>
            <person name="Kuo A."/>
            <person name="Tritt A."/>
            <person name="Lipzen A."/>
            <person name="He G."/>
            <person name="Yan M."/>
            <person name="Ng V."/>
            <person name="Cullen D."/>
            <person name="Martin F."/>
            <person name="Rosso M.-N."/>
            <person name="Henrissat B."/>
            <person name="Hibbett D."/>
            <person name="Martinez A.T."/>
            <person name="Grigoriev I.V."/>
        </authorList>
    </citation>
    <scope>NUCLEOTIDE SEQUENCE</scope>
    <source>
        <strain evidence="17">CBS 506.95</strain>
    </source>
</reference>
<dbReference type="Proteomes" id="UP000807306">
    <property type="component" value="Unassembled WGS sequence"/>
</dbReference>
<keyword evidence="3" id="KW-0964">Secreted</keyword>
<dbReference type="AlphaFoldDB" id="A0A9P6EHR7"/>
<sequence length="178" mass="18970">MMRCNNVTVNATETITVKPGQLVGLAVNASQSAIPSIYHTGPAALYLSKAAGLAQDYVGDGDWIKFASWGPTYNPFNFTCTNATELTALLPNIPSGEYLLRAEHSAVHDINSPQFFIGCAQIKVENPGTPVDLPAGVKIPGYVTGKEPSFVFNISAPDITYYPMPAPPVADLPVVVYP</sequence>
<evidence type="ECO:0000256" key="11">
    <source>
        <dbReference type="ARBA" id="ARBA00023277"/>
    </source>
</evidence>
<keyword evidence="8" id="KW-0186">Copper</keyword>
<dbReference type="PANTHER" id="PTHR33353">
    <property type="entry name" value="PUTATIVE (AFU_ORTHOLOGUE AFUA_1G12560)-RELATED"/>
    <property type="match status" value="1"/>
</dbReference>
<evidence type="ECO:0000256" key="10">
    <source>
        <dbReference type="ARBA" id="ARBA00023157"/>
    </source>
</evidence>
<evidence type="ECO:0000256" key="15">
    <source>
        <dbReference type="ARBA" id="ARBA00047174"/>
    </source>
</evidence>
<comment type="subcellular location">
    <subcellularLocation>
        <location evidence="2">Secreted</location>
    </subcellularLocation>
</comment>
<keyword evidence="17" id="KW-0378">Hydrolase</keyword>
<evidence type="ECO:0000256" key="3">
    <source>
        <dbReference type="ARBA" id="ARBA00022525"/>
    </source>
</evidence>
<evidence type="ECO:0000256" key="8">
    <source>
        <dbReference type="ARBA" id="ARBA00023008"/>
    </source>
</evidence>
<gene>
    <name evidence="17" type="ORF">CPB83DRAFT_289624</name>
</gene>
<evidence type="ECO:0000256" key="6">
    <source>
        <dbReference type="ARBA" id="ARBA00023001"/>
    </source>
</evidence>
<evidence type="ECO:0000256" key="13">
    <source>
        <dbReference type="ARBA" id="ARBA00044502"/>
    </source>
</evidence>
<dbReference type="GO" id="GO:0005576">
    <property type="term" value="C:extracellular region"/>
    <property type="evidence" value="ECO:0007669"/>
    <property type="project" value="UniProtKB-SubCell"/>
</dbReference>
<keyword evidence="9" id="KW-0503">Monooxygenase</keyword>
<feature type="domain" description="Auxiliary Activity family 9 catalytic" evidence="16">
    <location>
        <begin position="2"/>
        <end position="156"/>
    </location>
</feature>
<keyword evidence="5" id="KW-0732">Signal</keyword>
<evidence type="ECO:0000256" key="14">
    <source>
        <dbReference type="ARBA" id="ARBA00045077"/>
    </source>
</evidence>
<comment type="caution">
    <text evidence="17">The sequence shown here is derived from an EMBL/GenBank/DDBJ whole genome shotgun (WGS) entry which is preliminary data.</text>
</comment>
<evidence type="ECO:0000256" key="9">
    <source>
        <dbReference type="ARBA" id="ARBA00023033"/>
    </source>
</evidence>
<evidence type="ECO:0000313" key="17">
    <source>
        <dbReference type="EMBL" id="KAF9528924.1"/>
    </source>
</evidence>
<evidence type="ECO:0000256" key="2">
    <source>
        <dbReference type="ARBA" id="ARBA00004613"/>
    </source>
</evidence>
<keyword evidence="12" id="KW-0624">Polysaccharide degradation</keyword>
<protein>
    <recommendedName>
        <fullName evidence="15">lytic cellulose monooxygenase (C4-dehydrogenating)</fullName>
        <ecNumber evidence="15">1.14.99.56</ecNumber>
    </recommendedName>
</protein>
<dbReference type="OrthoDB" id="3496539at2759"/>
<keyword evidence="10" id="KW-1015">Disulfide bond</keyword>
<dbReference type="Pfam" id="PF03443">
    <property type="entry name" value="AA9"/>
    <property type="match status" value="1"/>
</dbReference>
<dbReference type="GO" id="GO:0046872">
    <property type="term" value="F:metal ion binding"/>
    <property type="evidence" value="ECO:0007669"/>
    <property type="project" value="UniProtKB-KW"/>
</dbReference>
<evidence type="ECO:0000256" key="4">
    <source>
        <dbReference type="ARBA" id="ARBA00022723"/>
    </source>
</evidence>
<dbReference type="EMBL" id="MU157849">
    <property type="protein sequence ID" value="KAF9528924.1"/>
    <property type="molecule type" value="Genomic_DNA"/>
</dbReference>
<keyword evidence="6" id="KW-0136">Cellulose degradation</keyword>
<dbReference type="Gene3D" id="2.70.50.70">
    <property type="match status" value="1"/>
</dbReference>
<dbReference type="EC" id="1.14.99.56" evidence="15"/>
<evidence type="ECO:0000256" key="7">
    <source>
        <dbReference type="ARBA" id="ARBA00023002"/>
    </source>
</evidence>
<comment type="similarity">
    <text evidence="13">Belongs to the polysaccharide monooxygenase AA9 family.</text>
</comment>
<comment type="catalytic activity">
    <reaction evidence="14">
        <text>[(1-&gt;4)-beta-D-glucosyl]n+m + reduced acceptor + O2 = 4-dehydro-beta-D-glucosyl-[(1-&gt;4)-beta-D-glucosyl]n-1 + [(1-&gt;4)-beta-D-glucosyl]m + acceptor + H2O.</text>
        <dbReference type="EC" id="1.14.99.56"/>
    </reaction>
</comment>
<evidence type="ECO:0000256" key="12">
    <source>
        <dbReference type="ARBA" id="ARBA00023326"/>
    </source>
</evidence>
<accession>A0A9P6EHR7</accession>
<keyword evidence="11" id="KW-0119">Carbohydrate metabolism</keyword>
<dbReference type="GO" id="GO:0016787">
    <property type="term" value="F:hydrolase activity"/>
    <property type="evidence" value="ECO:0007669"/>
    <property type="project" value="UniProtKB-KW"/>
</dbReference>
<keyword evidence="18" id="KW-1185">Reference proteome</keyword>
<dbReference type="PANTHER" id="PTHR33353:SF10">
    <property type="entry name" value="ENDO-BETA-1,4-GLUCANASE D"/>
    <property type="match status" value="1"/>
</dbReference>
<proteinExistence type="inferred from homology"/>
<dbReference type="GO" id="GO:0004497">
    <property type="term" value="F:monooxygenase activity"/>
    <property type="evidence" value="ECO:0007669"/>
    <property type="project" value="UniProtKB-KW"/>
</dbReference>
<evidence type="ECO:0000256" key="1">
    <source>
        <dbReference type="ARBA" id="ARBA00001973"/>
    </source>
</evidence>
<name>A0A9P6EHR7_9AGAR</name>